<feature type="transmembrane region" description="Helical" evidence="1">
    <location>
        <begin position="20"/>
        <end position="43"/>
    </location>
</feature>
<evidence type="ECO:0000256" key="1">
    <source>
        <dbReference type="SAM" id="Phobius"/>
    </source>
</evidence>
<keyword evidence="2" id="KW-1185">Reference proteome</keyword>
<reference evidence="3" key="1">
    <citation type="submission" date="2022-11" db="UniProtKB">
        <authorList>
            <consortium name="WormBaseParasite"/>
        </authorList>
    </citation>
    <scope>IDENTIFICATION</scope>
</reference>
<name>A0A914MY91_MELIC</name>
<proteinExistence type="predicted"/>
<accession>A0A914MY91</accession>
<dbReference type="Proteomes" id="UP000887563">
    <property type="component" value="Unplaced"/>
</dbReference>
<protein>
    <submittedName>
        <fullName evidence="3">Uncharacterized protein</fullName>
    </submittedName>
</protein>
<organism evidence="2 3">
    <name type="scientific">Meloidogyne incognita</name>
    <name type="common">Southern root-knot nematode worm</name>
    <name type="synonym">Oxyuris incognita</name>
    <dbReference type="NCBI Taxonomy" id="6306"/>
    <lineage>
        <taxon>Eukaryota</taxon>
        <taxon>Metazoa</taxon>
        <taxon>Ecdysozoa</taxon>
        <taxon>Nematoda</taxon>
        <taxon>Chromadorea</taxon>
        <taxon>Rhabditida</taxon>
        <taxon>Tylenchina</taxon>
        <taxon>Tylenchomorpha</taxon>
        <taxon>Tylenchoidea</taxon>
        <taxon>Meloidogynidae</taxon>
        <taxon>Meloidogyninae</taxon>
        <taxon>Meloidogyne</taxon>
        <taxon>Meloidogyne incognita group</taxon>
    </lineage>
</organism>
<dbReference type="WBParaSite" id="Minc3s03114g32832">
    <property type="protein sequence ID" value="Minc3s03114g32832"/>
    <property type="gene ID" value="Minc3s03114g32832"/>
</dbReference>
<sequence length="65" mass="7601">MEWFNGTVDDALTEYQQKKGILIVYVYAENGLFFLIWCSWGYLPAINIFVYPQKVHIDLTISNIP</sequence>
<dbReference type="AlphaFoldDB" id="A0A914MY91"/>
<keyword evidence="1" id="KW-1133">Transmembrane helix</keyword>
<evidence type="ECO:0000313" key="3">
    <source>
        <dbReference type="WBParaSite" id="Minc3s03114g32832"/>
    </source>
</evidence>
<keyword evidence="1" id="KW-0812">Transmembrane</keyword>
<keyword evidence="1" id="KW-0472">Membrane</keyword>
<evidence type="ECO:0000313" key="2">
    <source>
        <dbReference type="Proteomes" id="UP000887563"/>
    </source>
</evidence>